<feature type="domain" description="MULE transposase" evidence="1">
    <location>
        <begin position="44"/>
        <end position="125"/>
    </location>
</feature>
<accession>A0AAD9X625</accession>
<name>A0AAD9X625_9ROSI</name>
<keyword evidence="3" id="KW-1185">Reference proteome</keyword>
<protein>
    <recommendedName>
        <fullName evidence="1">MULE transposase domain-containing protein</fullName>
    </recommendedName>
</protein>
<organism evidence="2 3">
    <name type="scientific">Dipteronia dyeriana</name>
    <dbReference type="NCBI Taxonomy" id="168575"/>
    <lineage>
        <taxon>Eukaryota</taxon>
        <taxon>Viridiplantae</taxon>
        <taxon>Streptophyta</taxon>
        <taxon>Embryophyta</taxon>
        <taxon>Tracheophyta</taxon>
        <taxon>Spermatophyta</taxon>
        <taxon>Magnoliopsida</taxon>
        <taxon>eudicotyledons</taxon>
        <taxon>Gunneridae</taxon>
        <taxon>Pentapetalae</taxon>
        <taxon>rosids</taxon>
        <taxon>malvids</taxon>
        <taxon>Sapindales</taxon>
        <taxon>Sapindaceae</taxon>
        <taxon>Hippocastanoideae</taxon>
        <taxon>Acereae</taxon>
        <taxon>Dipteronia</taxon>
    </lineage>
</organism>
<comment type="caution">
    <text evidence="2">The sequence shown here is derived from an EMBL/GenBank/DDBJ whole genome shotgun (WGS) entry which is preliminary data.</text>
</comment>
<evidence type="ECO:0000259" key="1">
    <source>
        <dbReference type="Pfam" id="PF10551"/>
    </source>
</evidence>
<evidence type="ECO:0000313" key="2">
    <source>
        <dbReference type="EMBL" id="KAK2653318.1"/>
    </source>
</evidence>
<dbReference type="PANTHER" id="PTHR31973">
    <property type="entry name" value="POLYPROTEIN, PUTATIVE-RELATED"/>
    <property type="match status" value="1"/>
</dbReference>
<proteinExistence type="predicted"/>
<dbReference type="Proteomes" id="UP001280121">
    <property type="component" value="Unassembled WGS sequence"/>
</dbReference>
<evidence type="ECO:0000313" key="3">
    <source>
        <dbReference type="Proteomes" id="UP001280121"/>
    </source>
</evidence>
<gene>
    <name evidence="2" type="ORF">Ddye_013174</name>
</gene>
<dbReference type="Pfam" id="PF10551">
    <property type="entry name" value="MULE"/>
    <property type="match status" value="1"/>
</dbReference>
<feature type="non-terminal residue" evidence="2">
    <location>
        <position position="129"/>
    </location>
</feature>
<reference evidence="2" key="1">
    <citation type="journal article" date="2023" name="Plant J.">
        <title>Genome sequences and population genomics provide insights into the demographic history, inbreeding, and mutation load of two 'living fossil' tree species of Dipteronia.</title>
        <authorList>
            <person name="Feng Y."/>
            <person name="Comes H.P."/>
            <person name="Chen J."/>
            <person name="Zhu S."/>
            <person name="Lu R."/>
            <person name="Zhang X."/>
            <person name="Li P."/>
            <person name="Qiu J."/>
            <person name="Olsen K.M."/>
            <person name="Qiu Y."/>
        </authorList>
    </citation>
    <scope>NUCLEOTIDE SEQUENCE</scope>
    <source>
        <strain evidence="2">KIB01</strain>
    </source>
</reference>
<dbReference type="AlphaFoldDB" id="A0AAD9X625"/>
<dbReference type="EMBL" id="JANJYI010000004">
    <property type="protein sequence ID" value="KAK2653318.1"/>
    <property type="molecule type" value="Genomic_DNA"/>
</dbReference>
<sequence length="129" mass="14674">MNARSDVFVAINPNVVLDIPTFFRFYLSFSACKIGFMNGCRPLIGVDGRQLSGQFEGVLLSATALDRNSYIVPIALCFCEFETSESWTWFLRLLHESLGWEEDRTICFMSDRKKGGPTAFNKEWLEALT</sequence>
<dbReference type="InterPro" id="IPR018289">
    <property type="entry name" value="MULE_transposase_dom"/>
</dbReference>
<dbReference type="PANTHER" id="PTHR31973:SF195">
    <property type="entry name" value="MUDR FAMILY TRANSPOSASE"/>
    <property type="match status" value="1"/>
</dbReference>